<dbReference type="Pfam" id="PF24859">
    <property type="entry name" value="FdhE_central"/>
    <property type="match status" value="1"/>
</dbReference>
<sequence>MPRAGSHSSAPDPTSIGEVAAPPFALTPNPDKVFAARARRFADLAARGDDLAPYLLFLSGLCAAQAGILAGLPPVVLPAEDERARSSRHGMPQLGRTGLAGDPVALATFDALLAALDGGPMPAQTQAAVTRLRAASPESRGALLDDALAEQADPTRIAETVLAAAALQVHMTRMAAGLDADSLKKVANGACPACGGAPVASAVVGREGMANTRFCTCALCATEWHVVRVLCLSCGNERGLVFHGIEGGDDNVKAETCPTCSSYTKIVYQNRDPALDPLADDVGSLALDLMLAETGKTRFSVNPFLIGY</sequence>
<dbReference type="SUPFAM" id="SSF144020">
    <property type="entry name" value="FdhE-like"/>
    <property type="match status" value="1"/>
</dbReference>
<dbReference type="GO" id="GO:0051604">
    <property type="term" value="P:protein maturation"/>
    <property type="evidence" value="ECO:0007669"/>
    <property type="project" value="TreeGrafter"/>
</dbReference>
<protein>
    <submittedName>
        <fullName evidence="6">Formate dehydrogenase accessory protein FdhE</fullName>
    </submittedName>
</protein>
<evidence type="ECO:0000259" key="4">
    <source>
        <dbReference type="Pfam" id="PF24859"/>
    </source>
</evidence>
<feature type="compositionally biased region" description="Polar residues" evidence="2">
    <location>
        <begin position="1"/>
        <end position="12"/>
    </location>
</feature>
<dbReference type="EMBL" id="CP002568">
    <property type="protein sequence ID" value="ADZ69711.1"/>
    <property type="molecule type" value="Genomic_DNA"/>
</dbReference>
<feature type="region of interest" description="Disordered" evidence="2">
    <location>
        <begin position="1"/>
        <end position="23"/>
    </location>
</feature>
<evidence type="ECO:0000256" key="2">
    <source>
        <dbReference type="SAM" id="MobiDB-lite"/>
    </source>
</evidence>
<evidence type="ECO:0000256" key="1">
    <source>
        <dbReference type="ARBA" id="ARBA00022490"/>
    </source>
</evidence>
<proteinExistence type="predicted"/>
<evidence type="ECO:0000259" key="3">
    <source>
        <dbReference type="Pfam" id="PF04216"/>
    </source>
</evidence>
<dbReference type="Pfam" id="PF04216">
    <property type="entry name" value="FdhE_N"/>
    <property type="match status" value="1"/>
</dbReference>
<dbReference type="CDD" id="cd16341">
    <property type="entry name" value="FdhE"/>
    <property type="match status" value="1"/>
</dbReference>
<name>F2J1C9_POLGS</name>
<dbReference type="Gene3D" id="3.90.1670.10">
    <property type="entry name" value="FdhE-like domain"/>
    <property type="match status" value="1"/>
</dbReference>
<dbReference type="InterPro" id="IPR006452">
    <property type="entry name" value="Formate_DH_accessory"/>
</dbReference>
<dbReference type="PIRSF" id="PIRSF018296">
    <property type="entry name" value="Format_dh_formtn"/>
    <property type="match status" value="1"/>
</dbReference>
<dbReference type="AlphaFoldDB" id="F2J1C9"/>
<dbReference type="Proteomes" id="UP000008130">
    <property type="component" value="Chromosome"/>
</dbReference>
<dbReference type="PANTHER" id="PTHR37689">
    <property type="entry name" value="PROTEIN FDHE"/>
    <property type="match status" value="1"/>
</dbReference>
<feature type="domain" description="FdhE N-terminal" evidence="3">
    <location>
        <begin position="22"/>
        <end position="187"/>
    </location>
</feature>
<dbReference type="NCBIfam" id="TIGR01562">
    <property type="entry name" value="FdhE"/>
    <property type="match status" value="1"/>
</dbReference>
<dbReference type="HOGENOM" id="CLU_055275_0_0_5"/>
<evidence type="ECO:0000313" key="6">
    <source>
        <dbReference type="EMBL" id="ADZ69711.1"/>
    </source>
</evidence>
<dbReference type="Pfam" id="PF24860">
    <property type="entry name" value="FdhE_C"/>
    <property type="match status" value="1"/>
</dbReference>
<evidence type="ECO:0000313" key="7">
    <source>
        <dbReference type="Proteomes" id="UP000008130"/>
    </source>
</evidence>
<dbReference type="GO" id="GO:0008199">
    <property type="term" value="F:ferric iron binding"/>
    <property type="evidence" value="ECO:0007669"/>
    <property type="project" value="TreeGrafter"/>
</dbReference>
<dbReference type="InterPro" id="IPR024064">
    <property type="entry name" value="FdhE-like_sf"/>
</dbReference>
<dbReference type="InterPro" id="IPR056796">
    <property type="entry name" value="FdhE_C"/>
</dbReference>
<gene>
    <name evidence="6" type="ordered locus">SL003B_1282</name>
</gene>
<dbReference type="InterPro" id="IPR056797">
    <property type="entry name" value="FdhE_central"/>
</dbReference>
<dbReference type="PANTHER" id="PTHR37689:SF1">
    <property type="entry name" value="PROTEIN FDHE"/>
    <property type="match status" value="1"/>
</dbReference>
<dbReference type="KEGG" id="pgv:SL003B_1282"/>
<keyword evidence="1" id="KW-0963">Cytoplasm</keyword>
<feature type="domain" description="FdhE C-terminal" evidence="5">
    <location>
        <begin position="229"/>
        <end position="305"/>
    </location>
</feature>
<organism evidence="6 7">
    <name type="scientific">Polymorphum gilvum (strain LMG 25793 / CGMCC 1.9160 / SL003B-26A1)</name>
    <dbReference type="NCBI Taxonomy" id="991905"/>
    <lineage>
        <taxon>Bacteria</taxon>
        <taxon>Pseudomonadati</taxon>
        <taxon>Pseudomonadota</taxon>
        <taxon>Alphaproteobacteria</taxon>
        <taxon>Rhodobacterales</taxon>
        <taxon>Paracoccaceae</taxon>
        <taxon>Polymorphum</taxon>
    </lineage>
</organism>
<feature type="domain" description="FdhE central" evidence="4">
    <location>
        <begin position="191"/>
        <end position="228"/>
    </location>
</feature>
<dbReference type="PATRIC" id="fig|991905.3.peg.1314"/>
<dbReference type="STRING" id="991905.SL003B_1282"/>
<reference evidence="6 7" key="1">
    <citation type="journal article" date="2011" name="J. Bacteriol.">
        <title>Complete genome sequence of Polymorphum gilvum SL003B-26A1T, a crude oil-degrading bacterium from oil-polluted saline soil.</title>
        <authorList>
            <person name="Li S.G."/>
            <person name="Tang Y.Q."/>
            <person name="Nie Y."/>
            <person name="Cai M."/>
            <person name="Wu X.L."/>
        </authorList>
    </citation>
    <scope>NUCLEOTIDE SEQUENCE [LARGE SCALE GENOMIC DNA]</scope>
    <source>
        <strain evidence="7">LMG 25793 / CGMCC 1.9160 / SL003B-26A1</strain>
    </source>
</reference>
<evidence type="ECO:0000259" key="5">
    <source>
        <dbReference type="Pfam" id="PF24860"/>
    </source>
</evidence>
<accession>F2J1C9</accession>
<dbReference type="OrthoDB" id="9794151at2"/>
<dbReference type="GO" id="GO:0005829">
    <property type="term" value="C:cytosol"/>
    <property type="evidence" value="ECO:0007669"/>
    <property type="project" value="TreeGrafter"/>
</dbReference>
<keyword evidence="7" id="KW-1185">Reference proteome</keyword>
<dbReference type="RefSeq" id="WP_013652028.1">
    <property type="nucleotide sequence ID" value="NC_015259.1"/>
</dbReference>
<dbReference type="eggNOG" id="COG3058">
    <property type="taxonomic scope" value="Bacteria"/>
</dbReference>
<dbReference type="InterPro" id="IPR056774">
    <property type="entry name" value="FdhE_N"/>
</dbReference>